<protein>
    <submittedName>
        <fullName evidence="1">Uncharacterized protein</fullName>
    </submittedName>
</protein>
<reference evidence="2" key="1">
    <citation type="journal article" date="2016" name="Nat. Biotechnol.">
        <title>Sequencing wild and cultivated cassava and related species reveals extensive interspecific hybridization and genetic diversity.</title>
        <authorList>
            <person name="Bredeson J.V."/>
            <person name="Lyons J.B."/>
            <person name="Prochnik S.E."/>
            <person name="Wu G.A."/>
            <person name="Ha C.M."/>
            <person name="Edsinger-Gonzales E."/>
            <person name="Grimwood J."/>
            <person name="Schmutz J."/>
            <person name="Rabbi I.Y."/>
            <person name="Egesi C."/>
            <person name="Nauluvula P."/>
            <person name="Lebot V."/>
            <person name="Ndunguru J."/>
            <person name="Mkamilo G."/>
            <person name="Bart R.S."/>
            <person name="Setter T.L."/>
            <person name="Gleadow R.M."/>
            <person name="Kulakow P."/>
            <person name="Ferguson M.E."/>
            <person name="Rounsley S."/>
            <person name="Rokhsar D.S."/>
        </authorList>
    </citation>
    <scope>NUCLEOTIDE SEQUENCE [LARGE SCALE GENOMIC DNA]</scope>
    <source>
        <strain evidence="2">cv. AM560-2</strain>
    </source>
</reference>
<gene>
    <name evidence="1" type="ORF">MANES_16G101601v8</name>
</gene>
<dbReference type="Proteomes" id="UP000091857">
    <property type="component" value="Chromosome 16"/>
</dbReference>
<accession>A0ACB7G7W4</accession>
<comment type="caution">
    <text evidence="1">The sequence shown here is derived from an EMBL/GenBank/DDBJ whole genome shotgun (WGS) entry which is preliminary data.</text>
</comment>
<name>A0ACB7G7W4_MANES</name>
<sequence length="54" mass="6225">MALKILTGLLNMLGRADWRTCELSKEEEIKMVEELKKLLKILIRLNELGHKSCA</sequence>
<keyword evidence="2" id="KW-1185">Reference proteome</keyword>
<proteinExistence type="predicted"/>
<organism evidence="1 2">
    <name type="scientific">Manihot esculenta</name>
    <name type="common">Cassava</name>
    <name type="synonym">Jatropha manihot</name>
    <dbReference type="NCBI Taxonomy" id="3983"/>
    <lineage>
        <taxon>Eukaryota</taxon>
        <taxon>Viridiplantae</taxon>
        <taxon>Streptophyta</taxon>
        <taxon>Embryophyta</taxon>
        <taxon>Tracheophyta</taxon>
        <taxon>Spermatophyta</taxon>
        <taxon>Magnoliopsida</taxon>
        <taxon>eudicotyledons</taxon>
        <taxon>Gunneridae</taxon>
        <taxon>Pentapetalae</taxon>
        <taxon>rosids</taxon>
        <taxon>fabids</taxon>
        <taxon>Malpighiales</taxon>
        <taxon>Euphorbiaceae</taxon>
        <taxon>Crotonoideae</taxon>
        <taxon>Manihoteae</taxon>
        <taxon>Manihot</taxon>
    </lineage>
</organism>
<evidence type="ECO:0000313" key="1">
    <source>
        <dbReference type="EMBL" id="KAG8636121.1"/>
    </source>
</evidence>
<dbReference type="EMBL" id="CM004402">
    <property type="protein sequence ID" value="KAG8636121.1"/>
    <property type="molecule type" value="Genomic_DNA"/>
</dbReference>
<evidence type="ECO:0000313" key="2">
    <source>
        <dbReference type="Proteomes" id="UP000091857"/>
    </source>
</evidence>